<evidence type="ECO:0000313" key="2">
    <source>
        <dbReference type="Proteomes" id="UP000320717"/>
    </source>
</evidence>
<name>A0ABX5Y4W1_9MICC</name>
<dbReference type="Gene3D" id="3.40.50.2000">
    <property type="entry name" value="Glycogen Phosphorylase B"/>
    <property type="match status" value="1"/>
</dbReference>
<evidence type="ECO:0000313" key="1">
    <source>
        <dbReference type="EMBL" id="QDY65140.1"/>
    </source>
</evidence>
<accession>A0ABX5Y4W1</accession>
<keyword evidence="2" id="KW-1185">Reference proteome</keyword>
<sequence length="59" mass="6652">MAAASEHLDAYMVTWKLEREFGGMTTVCTQRAGLFAQRYGRAFVVTFNRAPDQPQVVAR</sequence>
<dbReference type="RefSeq" id="WP_146275030.1">
    <property type="nucleotide sequence ID" value="NZ_CP042260.1"/>
</dbReference>
<organism evidence="1 2">
    <name type="scientific">Glutamicibacter halophytocola</name>
    <dbReference type="NCBI Taxonomy" id="1933880"/>
    <lineage>
        <taxon>Bacteria</taxon>
        <taxon>Bacillati</taxon>
        <taxon>Actinomycetota</taxon>
        <taxon>Actinomycetes</taxon>
        <taxon>Micrococcales</taxon>
        <taxon>Micrococcaceae</taxon>
        <taxon>Glutamicibacter</taxon>
    </lineage>
</organism>
<dbReference type="EMBL" id="CP042260">
    <property type="protein sequence ID" value="QDY65140.1"/>
    <property type="molecule type" value="Genomic_DNA"/>
</dbReference>
<reference evidence="1 2" key="1">
    <citation type="submission" date="2019-07" db="EMBL/GenBank/DDBJ databases">
        <title>Complete Genome Sequence of drought tolerant Plant Growth-Promoting Rhizobacterium Glutamicibacter halophytocola DR408.</title>
        <authorList>
            <person name="Nishu S.D."/>
            <person name="Lee T.K."/>
        </authorList>
    </citation>
    <scope>NUCLEOTIDE SEQUENCE [LARGE SCALE GENOMIC DNA]</scope>
    <source>
        <strain evidence="1 2">DR408</strain>
    </source>
</reference>
<proteinExistence type="predicted"/>
<gene>
    <name evidence="1" type="ORF">FQA45_01795</name>
</gene>
<protein>
    <submittedName>
        <fullName evidence="1">Uncharacterized protein</fullName>
    </submittedName>
</protein>
<dbReference type="Proteomes" id="UP000320717">
    <property type="component" value="Chromosome"/>
</dbReference>